<proteinExistence type="predicted"/>
<feature type="compositionally biased region" description="Polar residues" evidence="1">
    <location>
        <begin position="319"/>
        <end position="331"/>
    </location>
</feature>
<evidence type="ECO:0000313" key="2">
    <source>
        <dbReference type="EMBL" id="KAJ7648405.1"/>
    </source>
</evidence>
<dbReference type="AlphaFoldDB" id="A0AAD7CH34"/>
<reference evidence="2" key="1">
    <citation type="submission" date="2023-03" db="EMBL/GenBank/DDBJ databases">
        <title>Massive genome expansion in bonnet fungi (Mycena s.s.) driven by repeated elements and novel gene families across ecological guilds.</title>
        <authorList>
            <consortium name="Lawrence Berkeley National Laboratory"/>
            <person name="Harder C.B."/>
            <person name="Miyauchi S."/>
            <person name="Viragh M."/>
            <person name="Kuo A."/>
            <person name="Thoen E."/>
            <person name="Andreopoulos B."/>
            <person name="Lu D."/>
            <person name="Skrede I."/>
            <person name="Drula E."/>
            <person name="Henrissat B."/>
            <person name="Morin E."/>
            <person name="Kohler A."/>
            <person name="Barry K."/>
            <person name="LaButti K."/>
            <person name="Morin E."/>
            <person name="Salamov A."/>
            <person name="Lipzen A."/>
            <person name="Mereny Z."/>
            <person name="Hegedus B."/>
            <person name="Baldrian P."/>
            <person name="Stursova M."/>
            <person name="Weitz H."/>
            <person name="Taylor A."/>
            <person name="Grigoriev I.V."/>
            <person name="Nagy L.G."/>
            <person name="Martin F."/>
            <person name="Kauserud H."/>
        </authorList>
    </citation>
    <scope>NUCLEOTIDE SEQUENCE</scope>
    <source>
        <strain evidence="2">CBHHK067</strain>
    </source>
</reference>
<feature type="region of interest" description="Disordered" evidence="1">
    <location>
        <begin position="216"/>
        <end position="368"/>
    </location>
</feature>
<comment type="caution">
    <text evidence="2">The sequence shown here is derived from an EMBL/GenBank/DDBJ whole genome shotgun (WGS) entry which is preliminary data.</text>
</comment>
<evidence type="ECO:0000313" key="3">
    <source>
        <dbReference type="Proteomes" id="UP001221757"/>
    </source>
</evidence>
<feature type="compositionally biased region" description="Polar residues" evidence="1">
    <location>
        <begin position="241"/>
        <end position="257"/>
    </location>
</feature>
<name>A0AAD7CH34_MYCRO</name>
<accession>A0AAD7CH34</accession>
<gene>
    <name evidence="2" type="ORF">B0H17DRAFT_1215671</name>
</gene>
<sequence>MVEGIQCALGLLDNFTGYLRPDGMFVVTEKVAVVSKDTKGPRESHSQSALAKPGECALTMSVPPPLGPQWWPQHTSNSHLRTVAQGSDQQTFAPTLPPFPAWPLTEVGASAPRNPHSQFVATGGSANIQYAGKGLPGRMSVAGLHRDVPSQQALLAEPRVSGRYAMGDGRPYPVPSKPAKVLPATPFDGAPHVQSTTFMCHPVSFQAHGATYYGAHPTEIAGPPAHGHHPGVPTRLPLLGSTANHSQQPTRSSTLNDVQVRRFPGSTQQLFPSTAQRPETRNVAAPAAPWAPARVPGQSSNGVASVVPSPSHPLPPHSNTRPSTAHTTSKSDPPDTPDALSATLAFASIVPPPPTSKKEKMSKKRAAPVPDLVRAPVVLDNGHPQTAARKLYVAALVEAALPSHQYTSYDCPVLTMEHGVVKKCDSYKVDAADLQSHLVVCHGFPPMKKIEKAKRANSPLAKIQCVCGTLAPNGEVIPPVGKACKAIAVEKMGAHIASCHLHAYWFSCSACKGSFPTRKGMKMRDNSYEKHFTTCPGPLPPAVREGPPAKRRRLEVEVVDVDA</sequence>
<evidence type="ECO:0000256" key="1">
    <source>
        <dbReference type="SAM" id="MobiDB-lite"/>
    </source>
</evidence>
<organism evidence="2 3">
    <name type="scientific">Mycena rosella</name>
    <name type="common">Pink bonnet</name>
    <name type="synonym">Agaricus rosellus</name>
    <dbReference type="NCBI Taxonomy" id="1033263"/>
    <lineage>
        <taxon>Eukaryota</taxon>
        <taxon>Fungi</taxon>
        <taxon>Dikarya</taxon>
        <taxon>Basidiomycota</taxon>
        <taxon>Agaricomycotina</taxon>
        <taxon>Agaricomycetes</taxon>
        <taxon>Agaricomycetidae</taxon>
        <taxon>Agaricales</taxon>
        <taxon>Marasmiineae</taxon>
        <taxon>Mycenaceae</taxon>
        <taxon>Mycena</taxon>
    </lineage>
</organism>
<feature type="compositionally biased region" description="Low complexity" evidence="1">
    <location>
        <begin position="284"/>
        <end position="293"/>
    </location>
</feature>
<keyword evidence="3" id="KW-1185">Reference proteome</keyword>
<feature type="compositionally biased region" description="Polar residues" evidence="1">
    <location>
        <begin position="265"/>
        <end position="277"/>
    </location>
</feature>
<protein>
    <submittedName>
        <fullName evidence="2">Uncharacterized protein</fullName>
    </submittedName>
</protein>
<dbReference type="Proteomes" id="UP001221757">
    <property type="component" value="Unassembled WGS sequence"/>
</dbReference>
<dbReference type="EMBL" id="JARKIE010000382">
    <property type="protein sequence ID" value="KAJ7648405.1"/>
    <property type="molecule type" value="Genomic_DNA"/>
</dbReference>